<sequence length="81" mass="8660">MAATIGTFTRLLDDVGRGLTGLFRIAVQAEEEARLERRGGTVIETCSFARPAVPPLANSSDFGSMLSYLECNGRLVLLGIS</sequence>
<proteinExistence type="predicted"/>
<accession>A0A1C1CP42</accession>
<keyword evidence="2" id="KW-1185">Reference proteome</keyword>
<dbReference type="Proteomes" id="UP000094526">
    <property type="component" value="Unassembled WGS sequence"/>
</dbReference>
<evidence type="ECO:0000313" key="2">
    <source>
        <dbReference type="Proteomes" id="UP000094526"/>
    </source>
</evidence>
<organism evidence="1 2">
    <name type="scientific">Cladophialophora carrionii</name>
    <dbReference type="NCBI Taxonomy" id="86049"/>
    <lineage>
        <taxon>Eukaryota</taxon>
        <taxon>Fungi</taxon>
        <taxon>Dikarya</taxon>
        <taxon>Ascomycota</taxon>
        <taxon>Pezizomycotina</taxon>
        <taxon>Eurotiomycetes</taxon>
        <taxon>Chaetothyriomycetidae</taxon>
        <taxon>Chaetothyriales</taxon>
        <taxon>Herpotrichiellaceae</taxon>
        <taxon>Cladophialophora</taxon>
    </lineage>
</organism>
<dbReference type="AlphaFoldDB" id="A0A1C1CP42"/>
<comment type="caution">
    <text evidence="1">The sequence shown here is derived from an EMBL/GenBank/DDBJ whole genome shotgun (WGS) entry which is preliminary data.</text>
</comment>
<dbReference type="EMBL" id="LGRB01000010">
    <property type="protein sequence ID" value="OCT50252.1"/>
    <property type="molecule type" value="Genomic_DNA"/>
</dbReference>
<reference evidence="2" key="1">
    <citation type="submission" date="2015-07" db="EMBL/GenBank/DDBJ databases">
        <authorList>
            <person name="Teixeira M.M."/>
            <person name="Souza R.C."/>
            <person name="Almeida L.G."/>
            <person name="Vicente V.A."/>
            <person name="de Hoog S."/>
            <person name="Bocca A.L."/>
            <person name="de Almeida S.R."/>
            <person name="Vasconcelos A.T."/>
            <person name="Felipe M.S."/>
        </authorList>
    </citation>
    <scope>NUCLEOTIDE SEQUENCE [LARGE SCALE GENOMIC DNA]</scope>
    <source>
        <strain evidence="2">KSF</strain>
    </source>
</reference>
<protein>
    <submittedName>
        <fullName evidence="1">Uncharacterized protein</fullName>
    </submittedName>
</protein>
<dbReference type="VEuPathDB" id="FungiDB:CLCR_07833"/>
<evidence type="ECO:0000313" key="1">
    <source>
        <dbReference type="EMBL" id="OCT50252.1"/>
    </source>
</evidence>
<name>A0A1C1CP42_9EURO</name>
<gene>
    <name evidence="1" type="ORF">CLCR_07833</name>
</gene>